<protein>
    <submittedName>
        <fullName evidence="4">Response regulator</fullName>
    </submittedName>
</protein>
<gene>
    <name evidence="4" type="ORF">ENS59_03345</name>
</gene>
<evidence type="ECO:0000256" key="1">
    <source>
        <dbReference type="ARBA" id="ARBA00022553"/>
    </source>
</evidence>
<reference evidence="4" key="1">
    <citation type="journal article" date="2020" name="mSystems">
        <title>Genome- and Community-Level Interaction Insights into Carbon Utilization and Element Cycling Functions of Hydrothermarchaeota in Hydrothermal Sediment.</title>
        <authorList>
            <person name="Zhou Z."/>
            <person name="Liu Y."/>
            <person name="Xu W."/>
            <person name="Pan J."/>
            <person name="Luo Z.H."/>
            <person name="Li M."/>
        </authorList>
    </citation>
    <scope>NUCLEOTIDE SEQUENCE [LARGE SCALE GENOMIC DNA]</scope>
    <source>
        <strain evidence="4">SpSt-503</strain>
    </source>
</reference>
<evidence type="ECO:0000259" key="3">
    <source>
        <dbReference type="PROSITE" id="PS50110"/>
    </source>
</evidence>
<accession>A0A7C3E7T4</accession>
<dbReference type="PROSITE" id="PS50110">
    <property type="entry name" value="RESPONSE_REGULATORY"/>
    <property type="match status" value="1"/>
</dbReference>
<proteinExistence type="predicted"/>
<feature type="domain" description="Response regulatory" evidence="3">
    <location>
        <begin position="5"/>
        <end position="128"/>
    </location>
</feature>
<evidence type="ECO:0000256" key="2">
    <source>
        <dbReference type="PROSITE-ProRule" id="PRU00169"/>
    </source>
</evidence>
<dbReference type="GO" id="GO:0000160">
    <property type="term" value="P:phosphorelay signal transduction system"/>
    <property type="evidence" value="ECO:0007669"/>
    <property type="project" value="InterPro"/>
</dbReference>
<dbReference type="Gene3D" id="3.40.50.2300">
    <property type="match status" value="1"/>
</dbReference>
<dbReference type="SUPFAM" id="SSF52172">
    <property type="entry name" value="CheY-like"/>
    <property type="match status" value="1"/>
</dbReference>
<dbReference type="EMBL" id="DSVL01000102">
    <property type="protein sequence ID" value="HFH28533.1"/>
    <property type="molecule type" value="Genomic_DNA"/>
</dbReference>
<organism evidence="4">
    <name type="scientific">Gracilinema caldarium</name>
    <dbReference type="NCBI Taxonomy" id="215591"/>
    <lineage>
        <taxon>Bacteria</taxon>
        <taxon>Pseudomonadati</taxon>
        <taxon>Spirochaetota</taxon>
        <taxon>Spirochaetia</taxon>
        <taxon>Spirochaetales</taxon>
        <taxon>Breznakiellaceae</taxon>
        <taxon>Gracilinema</taxon>
    </lineage>
</organism>
<dbReference type="InterPro" id="IPR011006">
    <property type="entry name" value="CheY-like_superfamily"/>
</dbReference>
<dbReference type="SMART" id="SM00448">
    <property type="entry name" value="REC"/>
    <property type="match status" value="1"/>
</dbReference>
<dbReference type="PANTHER" id="PTHR44591">
    <property type="entry name" value="STRESS RESPONSE REGULATOR PROTEIN 1"/>
    <property type="match status" value="1"/>
</dbReference>
<comment type="caution">
    <text evidence="4">The sequence shown here is derived from an EMBL/GenBank/DDBJ whole genome shotgun (WGS) entry which is preliminary data.</text>
</comment>
<keyword evidence="1 2" id="KW-0597">Phosphoprotein</keyword>
<dbReference type="InterPro" id="IPR050595">
    <property type="entry name" value="Bact_response_regulator"/>
</dbReference>
<dbReference type="Pfam" id="PF00072">
    <property type="entry name" value="Response_reg"/>
    <property type="match status" value="1"/>
</dbReference>
<dbReference type="AlphaFoldDB" id="A0A7C3E7T4"/>
<sequence>MPKQAILCVDDEAIIVIAMKQELKSHFGSAYYLETALSAQEAFVKIDEMIELGIELVVIISDWLMPGMKGDEFLAIIHQKYPHVVSILVTGQADAEAIDRAMQEAKIKACLKKPWRSRELISVIERSLANPLAPACEN</sequence>
<dbReference type="PANTHER" id="PTHR44591:SF19">
    <property type="entry name" value="TWO-COMPONENT RESPONSE REGULATOR-RELATED"/>
    <property type="match status" value="1"/>
</dbReference>
<dbReference type="InterPro" id="IPR001789">
    <property type="entry name" value="Sig_transdc_resp-reg_receiver"/>
</dbReference>
<feature type="modified residue" description="4-aspartylphosphate" evidence="2">
    <location>
        <position position="62"/>
    </location>
</feature>
<evidence type="ECO:0000313" key="4">
    <source>
        <dbReference type="EMBL" id="HFH28533.1"/>
    </source>
</evidence>
<name>A0A7C3E7T4_9SPIR</name>